<feature type="region of interest" description="Disordered" evidence="1">
    <location>
        <begin position="86"/>
        <end position="108"/>
    </location>
</feature>
<proteinExistence type="predicted"/>
<organism evidence="2 3">
    <name type="scientific">Sediminibacillus albus</name>
    <dbReference type="NCBI Taxonomy" id="407036"/>
    <lineage>
        <taxon>Bacteria</taxon>
        <taxon>Bacillati</taxon>
        <taxon>Bacillota</taxon>
        <taxon>Bacilli</taxon>
        <taxon>Bacillales</taxon>
        <taxon>Bacillaceae</taxon>
        <taxon>Sediminibacillus</taxon>
    </lineage>
</organism>
<evidence type="ECO:0000313" key="2">
    <source>
        <dbReference type="EMBL" id="SDK49570.1"/>
    </source>
</evidence>
<feature type="compositionally biased region" description="Basic and acidic residues" evidence="1">
    <location>
        <begin position="417"/>
        <end position="433"/>
    </location>
</feature>
<feature type="compositionally biased region" description="Basic and acidic residues" evidence="1">
    <location>
        <begin position="298"/>
        <end position="307"/>
    </location>
</feature>
<gene>
    <name evidence="2" type="ORF">SAMN05216243_3382</name>
</gene>
<dbReference type="EMBL" id="FNFL01000007">
    <property type="protein sequence ID" value="SDK49570.1"/>
    <property type="molecule type" value="Genomic_DNA"/>
</dbReference>
<feature type="compositionally biased region" description="Polar residues" evidence="1">
    <location>
        <begin position="308"/>
        <end position="347"/>
    </location>
</feature>
<evidence type="ECO:0000256" key="1">
    <source>
        <dbReference type="SAM" id="MobiDB-lite"/>
    </source>
</evidence>
<name>A0A1G9CD29_9BACI</name>
<keyword evidence="3" id="KW-1185">Reference proteome</keyword>
<dbReference type="Proteomes" id="UP000198694">
    <property type="component" value="Unassembled WGS sequence"/>
</dbReference>
<feature type="compositionally biased region" description="Polar residues" evidence="1">
    <location>
        <begin position="86"/>
        <end position="98"/>
    </location>
</feature>
<feature type="region of interest" description="Disordered" evidence="1">
    <location>
        <begin position="243"/>
        <end position="262"/>
    </location>
</feature>
<accession>A0A1G9CD29</accession>
<evidence type="ECO:0000313" key="3">
    <source>
        <dbReference type="Proteomes" id="UP000198694"/>
    </source>
</evidence>
<sequence>MKSYSKEEINHLLTQQRKYKKMIKSYQDNDLSADYRELQMKYDQLKRRLNEQSELERETNLKELQEENKELKKSLQSKEKKITELKQLTEQGKSTSPVLSRKEENERNHPTENLGFAFYKPKNDITKAVFSILLQQLYYLDQKMTDNLSDQIQNEYGKEFKHMMDEQNQTRKPTSTFLNNIKEPVPTNNNPAPQPPKESAPPTIHQSRQDAEQYNSASPPQMKLIEELQTEIAEMKALIKEKEQANQQKAAPSPKPKSDYSAAYKPKQFNYRDLQGASVVPVIGKKTRKNHPTVNKNKLYDSKDSSHPKVNSNKHTLNQNTSSNTARKPETGQTHTKSLTKSPSAPTNEGAEQPISLKSQEEKQKYINKINEQEQAAAVEQKEKVAPKPSAAPAKPHVERATSPEPPAKPAPAKAENQTEKKSLFKSIWEKMI</sequence>
<feature type="region of interest" description="Disordered" evidence="1">
    <location>
        <begin position="177"/>
        <end position="218"/>
    </location>
</feature>
<dbReference type="OrthoDB" id="2972716at2"/>
<protein>
    <submittedName>
        <fullName evidence="2">Uncharacterized protein</fullName>
    </submittedName>
</protein>
<reference evidence="2 3" key="1">
    <citation type="submission" date="2016-10" db="EMBL/GenBank/DDBJ databases">
        <authorList>
            <person name="de Groot N.N."/>
        </authorList>
    </citation>
    <scope>NUCLEOTIDE SEQUENCE [LARGE SCALE GENOMIC DNA]</scope>
    <source>
        <strain evidence="2 3">CGMCC 1.6502</strain>
    </source>
</reference>
<feature type="region of interest" description="Disordered" evidence="1">
    <location>
        <begin position="280"/>
        <end position="433"/>
    </location>
</feature>
<dbReference type="RefSeq" id="WP_093216687.1">
    <property type="nucleotide sequence ID" value="NZ_FNFL01000007.1"/>
</dbReference>
<dbReference type="AlphaFoldDB" id="A0A1G9CD29"/>